<dbReference type="InterPro" id="IPR011006">
    <property type="entry name" value="CheY-like_superfamily"/>
</dbReference>
<dbReference type="CDD" id="cd19920">
    <property type="entry name" value="REC_PA4781-like"/>
    <property type="match status" value="1"/>
</dbReference>
<dbReference type="PROSITE" id="PS50112">
    <property type="entry name" value="PAS"/>
    <property type="match status" value="1"/>
</dbReference>
<dbReference type="InterPro" id="IPR035965">
    <property type="entry name" value="PAS-like_dom_sf"/>
</dbReference>
<dbReference type="Gene3D" id="3.40.50.2300">
    <property type="match status" value="1"/>
</dbReference>
<keyword evidence="2 7" id="KW-0418">Kinase</keyword>
<dbReference type="InterPro" id="IPR050482">
    <property type="entry name" value="Sensor_HK_TwoCompSys"/>
</dbReference>
<dbReference type="SMART" id="SM00091">
    <property type="entry name" value="PAS"/>
    <property type="match status" value="1"/>
</dbReference>
<feature type="domain" description="PAS" evidence="6">
    <location>
        <begin position="147"/>
        <end position="189"/>
    </location>
</feature>
<dbReference type="Pfam" id="PF02518">
    <property type="entry name" value="HATPase_c"/>
    <property type="match status" value="1"/>
</dbReference>
<proteinExistence type="predicted"/>
<keyword evidence="3" id="KW-0902">Two-component regulatory system</keyword>
<dbReference type="PANTHER" id="PTHR24421">
    <property type="entry name" value="NITRATE/NITRITE SENSOR PROTEIN NARX-RELATED"/>
    <property type="match status" value="1"/>
</dbReference>
<dbReference type="NCBIfam" id="TIGR00229">
    <property type="entry name" value="sensory_box"/>
    <property type="match status" value="1"/>
</dbReference>
<evidence type="ECO:0000259" key="5">
    <source>
        <dbReference type="PROSITE" id="PS50110"/>
    </source>
</evidence>
<sequence>MTNPQNTSLKGNILIVDDNPANLDLLSGILSEQGYKVRLMPDGQLALMSVQSTRPDLILLDILMPEMDGYQVCQELKADERTKDIPVIFVSAVHEVFDKVKAFSLGGVDYITKPFEAKEVLARIETQLRISRLSKQLLEQNARLTEQKELLQTIFDHIPVMVTLYDANGRIQLVNLESERVSGWSHAELENIDLVAECFPDPEYRQGVLEHMFAATGKWQDLKARIRDGSYLDTSWANIRLSNGMSIGIGQDISERVAAALRDRKQAQEASLLEERNRMAQEIHDTLAQAFTGIIVHLGTASRKITVDPVAAQEHIKVGRDLARSGLTEARRSVEALRPKLLEDGDLCSALVRLSSQMFFHSSTHTICEVVGEAYPLPQEVENNVLRIGQEALTNAFKYAKASEIRIELVYETTQFILRIKDNGQGFEIDSFSVENGFGLMGMTERADRIGAKLTIQSQPGRGTEVVLLIDRE</sequence>
<dbReference type="Pfam" id="PF00072">
    <property type="entry name" value="Response_reg"/>
    <property type="match status" value="1"/>
</dbReference>
<name>A0A6J4KL40_9CYAN</name>
<dbReference type="Gene3D" id="3.30.565.10">
    <property type="entry name" value="Histidine kinase-like ATPase, C-terminal domain"/>
    <property type="match status" value="1"/>
</dbReference>
<dbReference type="PANTHER" id="PTHR24421:SF62">
    <property type="entry name" value="SENSORY TRANSDUCTION HISTIDINE KINASE"/>
    <property type="match status" value="1"/>
</dbReference>
<dbReference type="SMART" id="SM00387">
    <property type="entry name" value="HATPase_c"/>
    <property type="match status" value="1"/>
</dbReference>
<keyword evidence="4" id="KW-0597">Phosphoprotein</keyword>
<dbReference type="GO" id="GO:0016020">
    <property type="term" value="C:membrane"/>
    <property type="evidence" value="ECO:0007669"/>
    <property type="project" value="InterPro"/>
</dbReference>
<dbReference type="PROSITE" id="PS50110">
    <property type="entry name" value="RESPONSE_REGULATORY"/>
    <property type="match status" value="1"/>
</dbReference>
<dbReference type="CDD" id="cd16917">
    <property type="entry name" value="HATPase_UhpB-NarQ-NarX-like"/>
    <property type="match status" value="1"/>
</dbReference>
<dbReference type="AlphaFoldDB" id="A0A6J4KL40"/>
<dbReference type="InterPro" id="IPR001789">
    <property type="entry name" value="Sig_transdc_resp-reg_receiver"/>
</dbReference>
<keyword evidence="1" id="KW-0808">Transferase</keyword>
<dbReference type="SMART" id="SM00448">
    <property type="entry name" value="REC"/>
    <property type="match status" value="1"/>
</dbReference>
<dbReference type="Pfam" id="PF00989">
    <property type="entry name" value="PAS"/>
    <property type="match status" value="1"/>
</dbReference>
<feature type="modified residue" description="4-aspartylphosphate" evidence="4">
    <location>
        <position position="61"/>
    </location>
</feature>
<dbReference type="InterPro" id="IPR011712">
    <property type="entry name" value="Sig_transdc_His_kin_sub3_dim/P"/>
</dbReference>
<dbReference type="GO" id="GO:0046983">
    <property type="term" value="F:protein dimerization activity"/>
    <property type="evidence" value="ECO:0007669"/>
    <property type="project" value="InterPro"/>
</dbReference>
<dbReference type="Pfam" id="PF07730">
    <property type="entry name" value="HisKA_3"/>
    <property type="match status" value="1"/>
</dbReference>
<evidence type="ECO:0000256" key="1">
    <source>
        <dbReference type="ARBA" id="ARBA00022679"/>
    </source>
</evidence>
<dbReference type="InterPro" id="IPR000014">
    <property type="entry name" value="PAS"/>
</dbReference>
<dbReference type="SUPFAM" id="SSF52172">
    <property type="entry name" value="CheY-like"/>
    <property type="match status" value="1"/>
</dbReference>
<evidence type="ECO:0000256" key="3">
    <source>
        <dbReference type="ARBA" id="ARBA00023012"/>
    </source>
</evidence>
<dbReference type="EMBL" id="CADCTM010000946">
    <property type="protein sequence ID" value="CAA9308653.1"/>
    <property type="molecule type" value="Genomic_DNA"/>
</dbReference>
<dbReference type="Gene3D" id="3.30.450.20">
    <property type="entry name" value="PAS domain"/>
    <property type="match status" value="1"/>
</dbReference>
<dbReference type="SUPFAM" id="SSF55785">
    <property type="entry name" value="PYP-like sensor domain (PAS domain)"/>
    <property type="match status" value="1"/>
</dbReference>
<evidence type="ECO:0000259" key="6">
    <source>
        <dbReference type="PROSITE" id="PS50112"/>
    </source>
</evidence>
<dbReference type="InterPro" id="IPR036890">
    <property type="entry name" value="HATPase_C_sf"/>
</dbReference>
<dbReference type="GO" id="GO:0006355">
    <property type="term" value="P:regulation of DNA-templated transcription"/>
    <property type="evidence" value="ECO:0007669"/>
    <property type="project" value="InterPro"/>
</dbReference>
<evidence type="ECO:0000256" key="2">
    <source>
        <dbReference type="ARBA" id="ARBA00022777"/>
    </source>
</evidence>
<feature type="domain" description="Response regulatory" evidence="5">
    <location>
        <begin position="12"/>
        <end position="128"/>
    </location>
</feature>
<dbReference type="SUPFAM" id="SSF55874">
    <property type="entry name" value="ATPase domain of HSP90 chaperone/DNA topoisomerase II/histidine kinase"/>
    <property type="match status" value="1"/>
</dbReference>
<protein>
    <submittedName>
        <fullName evidence="7">Circadian input kinase A</fullName>
    </submittedName>
</protein>
<dbReference type="GO" id="GO:0000155">
    <property type="term" value="F:phosphorelay sensor kinase activity"/>
    <property type="evidence" value="ECO:0007669"/>
    <property type="project" value="InterPro"/>
</dbReference>
<gene>
    <name evidence="7" type="ORF">AVDCRST_MAG92-5659</name>
</gene>
<dbReference type="Gene3D" id="1.20.5.1930">
    <property type="match status" value="1"/>
</dbReference>
<accession>A0A6J4KL40</accession>
<reference evidence="7" key="1">
    <citation type="submission" date="2020-02" db="EMBL/GenBank/DDBJ databases">
        <authorList>
            <person name="Meier V. D."/>
        </authorList>
    </citation>
    <scope>NUCLEOTIDE SEQUENCE</scope>
    <source>
        <strain evidence="7">AVDCRST_MAG92</strain>
    </source>
</reference>
<dbReference type="CDD" id="cd00130">
    <property type="entry name" value="PAS"/>
    <property type="match status" value="1"/>
</dbReference>
<organism evidence="7">
    <name type="scientific">uncultured Coleofasciculus sp</name>
    <dbReference type="NCBI Taxonomy" id="1267456"/>
    <lineage>
        <taxon>Bacteria</taxon>
        <taxon>Bacillati</taxon>
        <taxon>Cyanobacteriota</taxon>
        <taxon>Cyanophyceae</taxon>
        <taxon>Coleofasciculales</taxon>
        <taxon>Coleofasciculaceae</taxon>
        <taxon>Coleofasciculus</taxon>
        <taxon>environmental samples</taxon>
    </lineage>
</organism>
<dbReference type="InterPro" id="IPR003594">
    <property type="entry name" value="HATPase_dom"/>
</dbReference>
<evidence type="ECO:0000256" key="4">
    <source>
        <dbReference type="PROSITE-ProRule" id="PRU00169"/>
    </source>
</evidence>
<dbReference type="InterPro" id="IPR013767">
    <property type="entry name" value="PAS_fold"/>
</dbReference>
<evidence type="ECO:0000313" key="7">
    <source>
        <dbReference type="EMBL" id="CAA9308653.1"/>
    </source>
</evidence>